<comment type="caution">
    <text evidence="5">The sequence shown here is derived from an EMBL/GenBank/DDBJ whole genome shotgun (WGS) entry which is preliminary data.</text>
</comment>
<accession>A0ABU6DU59</accession>
<gene>
    <name evidence="5" type="ORF">I2F25_05180</name>
</gene>
<dbReference type="InterPro" id="IPR020449">
    <property type="entry name" value="Tscrpt_reg_AraC-type_HTH"/>
</dbReference>
<keyword evidence="1" id="KW-0805">Transcription regulation</keyword>
<dbReference type="PANTHER" id="PTHR47894">
    <property type="entry name" value="HTH-TYPE TRANSCRIPTIONAL REGULATOR GADX"/>
    <property type="match status" value="1"/>
</dbReference>
<evidence type="ECO:0000256" key="1">
    <source>
        <dbReference type="ARBA" id="ARBA00023015"/>
    </source>
</evidence>
<dbReference type="SMART" id="SM00342">
    <property type="entry name" value="HTH_ARAC"/>
    <property type="match status" value="1"/>
</dbReference>
<evidence type="ECO:0000256" key="3">
    <source>
        <dbReference type="ARBA" id="ARBA00023163"/>
    </source>
</evidence>
<dbReference type="InterPro" id="IPR009057">
    <property type="entry name" value="Homeodomain-like_sf"/>
</dbReference>
<dbReference type="EMBL" id="VTDN01000003">
    <property type="protein sequence ID" value="MEB5476452.1"/>
    <property type="molecule type" value="Genomic_DNA"/>
</dbReference>
<dbReference type="Proteomes" id="UP001339883">
    <property type="component" value="Unassembled WGS sequence"/>
</dbReference>
<protein>
    <submittedName>
        <fullName evidence="5">AraC family transcriptional regulator</fullName>
    </submittedName>
</protein>
<organism evidence="5 6">
    <name type="scientific">Acinetobacter pollinis</name>
    <dbReference type="NCBI Taxonomy" id="2605270"/>
    <lineage>
        <taxon>Bacteria</taxon>
        <taxon>Pseudomonadati</taxon>
        <taxon>Pseudomonadota</taxon>
        <taxon>Gammaproteobacteria</taxon>
        <taxon>Moraxellales</taxon>
        <taxon>Moraxellaceae</taxon>
        <taxon>Acinetobacter</taxon>
    </lineage>
</organism>
<dbReference type="SUPFAM" id="SSF46689">
    <property type="entry name" value="Homeodomain-like"/>
    <property type="match status" value="1"/>
</dbReference>
<reference evidence="5 6" key="1">
    <citation type="submission" date="2019-08" db="EMBL/GenBank/DDBJ databases">
        <title>Five species of Acinetobacter isolated from floral nectar and animal pollinators.</title>
        <authorList>
            <person name="Hendry T.A."/>
        </authorList>
    </citation>
    <scope>NUCLEOTIDE SEQUENCE [LARGE SCALE GENOMIC DNA]</scope>
    <source>
        <strain evidence="5 6">MD18.27</strain>
    </source>
</reference>
<keyword evidence="6" id="KW-1185">Reference proteome</keyword>
<name>A0ABU6DU59_9GAMM</name>
<dbReference type="PRINTS" id="PR00032">
    <property type="entry name" value="HTHARAC"/>
</dbReference>
<sequence length="347" mass="39804">MIYMRPIADTPHFETQSGNLGVLAAAATGLNEFILHKGADAAYIFDTNGVHPDLLNSPTLSIQLPNYCQMLEQAAFLSGCDNFGLEYGQQFQPKSLGLIGYIGLCSPDLASALRNIANYFHFHQKDTLMQFVEHQDCWRIDYQVQHGAILCRRQDAELTLGMLMNVIRGVLGQNYSPRAVHFEHARPIQWQEHRKLFNAPVYFEQPYNSILIKKSDTYVKMPDADPILLKVIQDTLKLLNQNQQRQDIVNQARSRIQISLSKGEPCLDRIANDLHMSTTCFIRKLKSEGTNFTKLVDSVRCEMAENYIKQPHIQISEIAFLLGYSELSAFSRAFKRWFHITPRQWRH</sequence>
<dbReference type="Pfam" id="PF12625">
    <property type="entry name" value="Arabinose_bd"/>
    <property type="match status" value="1"/>
</dbReference>
<dbReference type="PROSITE" id="PS01124">
    <property type="entry name" value="HTH_ARAC_FAMILY_2"/>
    <property type="match status" value="1"/>
</dbReference>
<proteinExistence type="predicted"/>
<dbReference type="Gene3D" id="1.10.10.60">
    <property type="entry name" value="Homeodomain-like"/>
    <property type="match status" value="1"/>
</dbReference>
<evidence type="ECO:0000313" key="6">
    <source>
        <dbReference type="Proteomes" id="UP001339883"/>
    </source>
</evidence>
<dbReference type="Pfam" id="PF12833">
    <property type="entry name" value="HTH_18"/>
    <property type="match status" value="1"/>
</dbReference>
<evidence type="ECO:0000259" key="4">
    <source>
        <dbReference type="PROSITE" id="PS01124"/>
    </source>
</evidence>
<dbReference type="InterPro" id="IPR032687">
    <property type="entry name" value="AraC-type_N"/>
</dbReference>
<evidence type="ECO:0000313" key="5">
    <source>
        <dbReference type="EMBL" id="MEB5476452.1"/>
    </source>
</evidence>
<dbReference type="PANTHER" id="PTHR47894:SF4">
    <property type="entry name" value="HTH-TYPE TRANSCRIPTIONAL REGULATOR GADX"/>
    <property type="match status" value="1"/>
</dbReference>
<keyword evidence="3" id="KW-0804">Transcription</keyword>
<evidence type="ECO:0000256" key="2">
    <source>
        <dbReference type="ARBA" id="ARBA00023125"/>
    </source>
</evidence>
<feature type="domain" description="HTH araC/xylS-type" evidence="4">
    <location>
        <begin position="250"/>
        <end position="347"/>
    </location>
</feature>
<dbReference type="RefSeq" id="WP_325774962.1">
    <property type="nucleotide sequence ID" value="NZ_VTDN01000003.1"/>
</dbReference>
<keyword evidence="2" id="KW-0238">DNA-binding</keyword>
<dbReference type="InterPro" id="IPR018060">
    <property type="entry name" value="HTH_AraC"/>
</dbReference>